<dbReference type="Proteomes" id="UP000663887">
    <property type="component" value="Unassembled WGS sequence"/>
</dbReference>
<accession>A0A816X6F2</accession>
<dbReference type="EMBL" id="CAJNRG010008770">
    <property type="protein sequence ID" value="CAF2107136.1"/>
    <property type="molecule type" value="Genomic_DNA"/>
</dbReference>
<evidence type="ECO:0008006" key="4">
    <source>
        <dbReference type="Google" id="ProtNLM"/>
    </source>
</evidence>
<protein>
    <recommendedName>
        <fullName evidence="4">F-box domain-containing protein</fullName>
    </recommendedName>
</protein>
<organism evidence="2 3">
    <name type="scientific">Rotaria magnacalcarata</name>
    <dbReference type="NCBI Taxonomy" id="392030"/>
    <lineage>
        <taxon>Eukaryota</taxon>
        <taxon>Metazoa</taxon>
        <taxon>Spiralia</taxon>
        <taxon>Gnathifera</taxon>
        <taxon>Rotifera</taxon>
        <taxon>Eurotatoria</taxon>
        <taxon>Bdelloidea</taxon>
        <taxon>Philodinida</taxon>
        <taxon>Philodinidae</taxon>
        <taxon>Rotaria</taxon>
    </lineage>
</organism>
<evidence type="ECO:0000313" key="2">
    <source>
        <dbReference type="EMBL" id="CAF2143147.1"/>
    </source>
</evidence>
<proteinExistence type="predicted"/>
<gene>
    <name evidence="2" type="ORF">WKI299_LOCUS28759</name>
    <name evidence="1" type="ORF">XDN619_LOCUS19991</name>
</gene>
<sequence length="174" mass="20507">MICTFEKLLNEVLLIIFSCLSWFEMLTLWSLNNRINNLICSIISINDNRQNSGIVIKEPGLSCDKYYLKLLLFLHHSSLLSFCSCIRRICFDGTNSIACNEWIFFQNNDKKMLSFPFLKSLVLTRCWLSEPFFQNLFLIIENQLDELTLTFDKDAFNTLRYELPSVNRKYNKSN</sequence>
<dbReference type="EMBL" id="CAJNRF010012675">
    <property type="protein sequence ID" value="CAF2143147.1"/>
    <property type="molecule type" value="Genomic_DNA"/>
</dbReference>
<reference evidence="2" key="1">
    <citation type="submission" date="2021-02" db="EMBL/GenBank/DDBJ databases">
        <authorList>
            <person name="Nowell W R."/>
        </authorList>
    </citation>
    <scope>NUCLEOTIDE SEQUENCE</scope>
</reference>
<dbReference type="Proteomes" id="UP000663856">
    <property type="component" value="Unassembled WGS sequence"/>
</dbReference>
<evidence type="ECO:0000313" key="1">
    <source>
        <dbReference type="EMBL" id="CAF2107136.1"/>
    </source>
</evidence>
<comment type="caution">
    <text evidence="2">The sequence shown here is derived from an EMBL/GenBank/DDBJ whole genome shotgun (WGS) entry which is preliminary data.</text>
</comment>
<name>A0A816X6F2_9BILA</name>
<dbReference type="AlphaFoldDB" id="A0A816X6F2"/>
<evidence type="ECO:0000313" key="3">
    <source>
        <dbReference type="Proteomes" id="UP000663856"/>
    </source>
</evidence>